<sequence>MASIFYPAAAIPTAGKRRTDHRPAQTSAKTLANWDEVMAYGKLPTYKLPASADCVSVCSSFSFLVAKLFSMAMVGDDVCDSSKNVDFETVTNKVKFEIGLRVQSTESKKGTNFEEIDYREEILKKLELLSL</sequence>
<protein>
    <submittedName>
        <fullName evidence="1">Putative GRF zinc finger protein</fullName>
        <ecNumber evidence="1">3.2.1.21</ecNumber>
    </submittedName>
</protein>
<keyword evidence="1" id="KW-0378">Hydrolase</keyword>
<dbReference type="EC" id="3.2.1.21" evidence="1"/>
<proteinExistence type="predicted"/>
<dbReference type="EMBL" id="GHES01007278">
    <property type="protein sequence ID" value="MPA37837.1"/>
    <property type="molecule type" value="Transcribed_RNA"/>
</dbReference>
<dbReference type="AlphaFoldDB" id="A0A5B6Z0Z8"/>
<keyword evidence="1" id="KW-0326">Glycosidase</keyword>
<evidence type="ECO:0000313" key="1">
    <source>
        <dbReference type="EMBL" id="MPA37837.1"/>
    </source>
</evidence>
<gene>
    <name evidence="1" type="ORF">Din_007278</name>
</gene>
<organism evidence="1">
    <name type="scientific">Davidia involucrata</name>
    <name type="common">Dove tree</name>
    <dbReference type="NCBI Taxonomy" id="16924"/>
    <lineage>
        <taxon>Eukaryota</taxon>
        <taxon>Viridiplantae</taxon>
        <taxon>Streptophyta</taxon>
        <taxon>Embryophyta</taxon>
        <taxon>Tracheophyta</taxon>
        <taxon>Spermatophyta</taxon>
        <taxon>Magnoliopsida</taxon>
        <taxon>eudicotyledons</taxon>
        <taxon>Gunneridae</taxon>
        <taxon>Pentapetalae</taxon>
        <taxon>asterids</taxon>
        <taxon>Cornales</taxon>
        <taxon>Nyssaceae</taxon>
        <taxon>Davidia</taxon>
    </lineage>
</organism>
<dbReference type="GO" id="GO:0008422">
    <property type="term" value="F:beta-glucosidase activity"/>
    <property type="evidence" value="ECO:0007669"/>
    <property type="project" value="UniProtKB-EC"/>
</dbReference>
<reference evidence="1" key="1">
    <citation type="submission" date="2019-08" db="EMBL/GenBank/DDBJ databases">
        <title>Reference gene set and small RNA set construction with multiple tissues from Davidia involucrata Baill.</title>
        <authorList>
            <person name="Yang H."/>
            <person name="Zhou C."/>
            <person name="Li G."/>
            <person name="Wang J."/>
            <person name="Gao P."/>
            <person name="Wang M."/>
            <person name="Wang R."/>
            <person name="Zhao Y."/>
        </authorList>
    </citation>
    <scope>NUCLEOTIDE SEQUENCE</scope>
    <source>
        <tissue evidence="1">Mixed with DoveR01_LX</tissue>
    </source>
</reference>
<name>A0A5B6Z0Z8_DAVIN</name>
<accession>A0A5B6Z0Z8</accession>